<reference evidence="4" key="1">
    <citation type="submission" date="2023-08" db="EMBL/GenBank/DDBJ databases">
        <title>Emergence of clinically-relevant ST2 carbapenem-resistant Acinetobacter baumannii strains in hospital sewages in Zhejiang, East of China.</title>
        <authorList>
            <person name="Kaichao C."/>
            <person name="Zhang R."/>
        </authorList>
    </citation>
    <scope>NUCLEOTIDE SEQUENCE</scope>
    <source>
        <strain evidence="4">M-SY-60</strain>
    </source>
</reference>
<evidence type="ECO:0000313" key="5">
    <source>
        <dbReference type="Proteomes" id="UP001243195"/>
    </source>
</evidence>
<feature type="domain" description="Putative type VI secretion system Rhs element associated Vgr" evidence="3">
    <location>
        <begin position="579"/>
        <end position="686"/>
    </location>
</feature>
<evidence type="ECO:0000259" key="1">
    <source>
        <dbReference type="Pfam" id="PF04717"/>
    </source>
</evidence>
<gene>
    <name evidence="4" type="ORF">RFH51_03810</name>
</gene>
<dbReference type="SUPFAM" id="SSF69255">
    <property type="entry name" value="gp5 N-terminal domain-like"/>
    <property type="match status" value="1"/>
</dbReference>
<dbReference type="InterPro" id="IPR006531">
    <property type="entry name" value="Gp5/Vgr_OB"/>
</dbReference>
<sequence>MEKFISFNKFFAVFAVNNNQYVHELITMNNLFYSSVRRPLNIRFSNEKLNNEVFIQKCTGETGINFGVKLSLLCFSKNVLLPAKNFLGTTIAVDQICDDGRILRTVAIVTEVAIGESDGALTVVHLKAEDAMVLMNKRKNNRVFLNLSTIEVVEVLFKEWINRSFCFMKSLRLDSSNLKQTYDVRAIINQRNETDAQFIKRLLAEYGVSFYIASKNFYVDSFNSDIEPDNFRLIDDPANFSPLPVGDVIFKRSDATERIDTINRFVSKRSMQSTKVSFQRWRPDLLEQEQDCKTSNMNQSESYNNDVFEISLDVSPASIVDLSGYTCATKAEFKQLKKMGSDQLGQAEMLSKEFIAAGSLRHIQAGYWFELSGHPEIDKHAFNDRRFLITKKKFFNQNNISKDLTERCDDLVNESGEIDDIFISANDQRIGCVLHLQRRGIPILPLFDPVTDKPVAHPIHAVVVGDANEVIHTDELGRIKIRYLFINPEDNAHANGAGSSNKGQDSAWVDVMTPFSGKSFGQRFIPRIGEVVIIDHMNGDIDRPYISGRLHEGERKPAQFDKVGTLPVTRYLSGIRSNEINGEDYNQLRLDDTKGQVSAQLQSSFGYSQLNLGKLSHPKDKSEESTLRGDGFELRTDHWGALRAAKGLHLTTFPQNQAKKDHIDPGEAKSILKFSMKMSNSLNTAASKHNSKQAQLDQLKTYIAKIEGELNQLKEAMILISTPSSFAIAAEKDIHCVAKGDINAISNNNTNLITQNNLIAQSKKHIGLFSAEDGISIISAKGDISVKSHTDGIDLTARKKIKIVSLDEIIIQAPKVTIETDQSSTVWSSQGIINKTKSEYKTHAGQHIFTGPASPNFKYPVLPTYSSKTICPIGTVYGDEEEREIALDAKQ</sequence>
<evidence type="ECO:0000259" key="2">
    <source>
        <dbReference type="Pfam" id="PF10106"/>
    </source>
</evidence>
<dbReference type="InterPro" id="IPR037026">
    <property type="entry name" value="Vgr_OB-fold_dom_sf"/>
</dbReference>
<name>A0AAW8JH32_9GAMM</name>
<feature type="domain" description="Gp5/Type VI secretion system Vgr protein OB-fold" evidence="1">
    <location>
        <begin position="501"/>
        <end position="551"/>
    </location>
</feature>
<dbReference type="Gene3D" id="4.10.220.110">
    <property type="match status" value="1"/>
</dbReference>
<organism evidence="4 5">
    <name type="scientific">Acinetobacter gerneri</name>
    <dbReference type="NCBI Taxonomy" id="202952"/>
    <lineage>
        <taxon>Bacteria</taxon>
        <taxon>Pseudomonadati</taxon>
        <taxon>Pseudomonadota</taxon>
        <taxon>Gammaproteobacteria</taxon>
        <taxon>Moraxellales</taxon>
        <taxon>Moraxellaceae</taxon>
        <taxon>Acinetobacter</taxon>
    </lineage>
</organism>
<dbReference type="Pfam" id="PF04717">
    <property type="entry name" value="Phage_base_V"/>
    <property type="match status" value="1"/>
</dbReference>
<proteinExistence type="predicted"/>
<comment type="caution">
    <text evidence="4">The sequence shown here is derived from an EMBL/GenBank/DDBJ whole genome shotgun (WGS) entry which is preliminary data.</text>
</comment>
<protein>
    <submittedName>
        <fullName evidence="4">Type VI secretion system Vgr family protein</fullName>
    </submittedName>
</protein>
<dbReference type="Pfam" id="PF13296">
    <property type="entry name" value="T6SS_Vgr"/>
    <property type="match status" value="1"/>
</dbReference>
<dbReference type="RefSeq" id="WP_308955128.1">
    <property type="nucleotide sequence ID" value="NZ_JAVICY010000003.1"/>
</dbReference>
<dbReference type="EMBL" id="JAVIDA010000003">
    <property type="protein sequence ID" value="MDQ9070588.1"/>
    <property type="molecule type" value="Genomic_DNA"/>
</dbReference>
<dbReference type="Pfam" id="PF10106">
    <property type="entry name" value="DUF2345"/>
    <property type="match status" value="1"/>
</dbReference>
<dbReference type="Proteomes" id="UP001243195">
    <property type="component" value="Unassembled WGS sequence"/>
</dbReference>
<dbReference type="InterPro" id="IPR018769">
    <property type="entry name" value="VgrG2_DUF2345"/>
</dbReference>
<dbReference type="Gene3D" id="2.40.50.230">
    <property type="entry name" value="Gp5 N-terminal domain"/>
    <property type="match status" value="1"/>
</dbReference>
<dbReference type="AlphaFoldDB" id="A0AAW8JH32"/>
<evidence type="ECO:0000313" key="4">
    <source>
        <dbReference type="EMBL" id="MDQ9070588.1"/>
    </source>
</evidence>
<dbReference type="SUPFAM" id="SSF69279">
    <property type="entry name" value="Phage tail proteins"/>
    <property type="match status" value="1"/>
</dbReference>
<dbReference type="Gene3D" id="2.30.110.50">
    <property type="match status" value="1"/>
</dbReference>
<dbReference type="InterPro" id="IPR028244">
    <property type="entry name" value="T6SS_Rhs_Vgr_dom"/>
</dbReference>
<dbReference type="Gene3D" id="3.55.50.10">
    <property type="entry name" value="Baseplate protein-like domains"/>
    <property type="match status" value="1"/>
</dbReference>
<evidence type="ECO:0000259" key="3">
    <source>
        <dbReference type="Pfam" id="PF13296"/>
    </source>
</evidence>
<accession>A0AAW8JH32</accession>
<feature type="domain" description="DUF2345" evidence="2">
    <location>
        <begin position="708"/>
        <end position="853"/>
    </location>
</feature>
<dbReference type="Pfam" id="PF05954">
    <property type="entry name" value="Phage_GPD"/>
    <property type="match status" value="1"/>
</dbReference>